<proteinExistence type="predicted"/>
<dbReference type="eggNOG" id="COG5421">
    <property type="taxonomic scope" value="Bacteria"/>
</dbReference>
<dbReference type="GO" id="GO:0006313">
    <property type="term" value="P:DNA transposition"/>
    <property type="evidence" value="ECO:0007669"/>
    <property type="project" value="InterPro"/>
</dbReference>
<dbReference type="GO" id="GO:0003677">
    <property type="term" value="F:DNA binding"/>
    <property type="evidence" value="ECO:0007669"/>
    <property type="project" value="InterPro"/>
</dbReference>
<dbReference type="GO" id="GO:0004803">
    <property type="term" value="F:transposase activity"/>
    <property type="evidence" value="ECO:0007669"/>
    <property type="project" value="InterPro"/>
</dbReference>
<dbReference type="Proteomes" id="UP000030647">
    <property type="component" value="Unassembled WGS sequence"/>
</dbReference>
<dbReference type="AlphaFoldDB" id="U4THJ1"/>
<dbReference type="NCBIfam" id="NF033559">
    <property type="entry name" value="transpos_IS1634"/>
    <property type="match status" value="1"/>
</dbReference>
<evidence type="ECO:0000259" key="1">
    <source>
        <dbReference type="Pfam" id="PF01609"/>
    </source>
</evidence>
<gene>
    <name evidence="2" type="ORF">L248_2678</name>
</gene>
<dbReference type="InterPro" id="IPR012337">
    <property type="entry name" value="RNaseH-like_sf"/>
</dbReference>
<sequence>MYPSSKRSSWYFSRTLLETPDINQHHMYRALSILAEEADTIEQHVYETSKTMVNRDSRVLYYDCTNFYFEIGQADGLRQFGVSKENRPNPIVQMGMFMDGSEIPLSLVITPGNTNEQTTLKPLEKKILREFHLSQMVVCTDAGLSSTSNRLYNHTASRAFITTQSIKKLQKVDREWALDTGNWSRGTKGKDDWKTNIILSSIPTDEAHYDTIYYKERWVKIQGLEQRLIVSFSPKYQAYQRAIRAHQIKRALKNVENPASLKKKRQNDPKRFLKVQHFTDNGEVAGKENVVLDEERIAKEAQYDGFYAVCTDLKSDAGEIVQLNHRRWMIEDSFRIMKSEFKARPVYVRTDHHIEAHFLTCFLALLVFRILENMLDHEFTCEDIIDNLRDMKMRELPGEGYVPEYVRNDFTDKLHDVFGFRTDMEVVTKKNMKNILKQTKVEPMLWRFDA</sequence>
<dbReference type="InterPro" id="IPR002559">
    <property type="entry name" value="Transposase_11"/>
</dbReference>
<dbReference type="EMBL" id="KI271634">
    <property type="protein sequence ID" value="ERL63624.1"/>
    <property type="molecule type" value="Genomic_DNA"/>
</dbReference>
<dbReference type="PANTHER" id="PTHR34614">
    <property type="match status" value="1"/>
</dbReference>
<evidence type="ECO:0000313" key="3">
    <source>
        <dbReference type="Proteomes" id="UP000030647"/>
    </source>
</evidence>
<accession>U4THJ1</accession>
<dbReference type="InterPro" id="IPR047654">
    <property type="entry name" value="IS1634_transpos"/>
</dbReference>
<dbReference type="SUPFAM" id="SSF53098">
    <property type="entry name" value="Ribonuclease H-like"/>
    <property type="match status" value="1"/>
</dbReference>
<dbReference type="HOGENOM" id="CLU_022426_4_1_9"/>
<reference evidence="3" key="1">
    <citation type="journal article" date="2013" name="Genome Announc.">
        <title>Whole-Genome Sequencing of Lactobacillus shenzhenensis Strain LY-73T.</title>
        <authorList>
            <person name="Lin Z."/>
            <person name="Liu Z."/>
            <person name="Yang R."/>
            <person name="Zou Y."/>
            <person name="Wan D."/>
            <person name="Chen J."/>
            <person name="Guo M."/>
            <person name="Zhao J."/>
            <person name="Fang C."/>
            <person name="Yang R."/>
            <person name="Liu F."/>
        </authorList>
    </citation>
    <scope>NUCLEOTIDE SEQUENCE [LARGE SCALE GENOMIC DNA]</scope>
    <source>
        <strain evidence="3">LY-73</strain>
    </source>
</reference>
<dbReference type="Pfam" id="PF01609">
    <property type="entry name" value="DDE_Tnp_1"/>
    <property type="match status" value="1"/>
</dbReference>
<protein>
    <recommendedName>
        <fullName evidence="1">Transposase IS4-like domain-containing protein</fullName>
    </recommendedName>
</protein>
<evidence type="ECO:0000313" key="2">
    <source>
        <dbReference type="EMBL" id="ERL63624.1"/>
    </source>
</evidence>
<keyword evidence="3" id="KW-1185">Reference proteome</keyword>
<dbReference type="PANTHER" id="PTHR34614:SF2">
    <property type="entry name" value="TRANSPOSASE IS4-LIKE DOMAIN-CONTAINING PROTEIN"/>
    <property type="match status" value="1"/>
</dbReference>
<name>U4THJ1_9LACO</name>
<organism evidence="2 3">
    <name type="scientific">Schleiferilactobacillus shenzhenensis LY-73</name>
    <dbReference type="NCBI Taxonomy" id="1231336"/>
    <lineage>
        <taxon>Bacteria</taxon>
        <taxon>Bacillati</taxon>
        <taxon>Bacillota</taxon>
        <taxon>Bacilli</taxon>
        <taxon>Lactobacillales</taxon>
        <taxon>Lactobacillaceae</taxon>
        <taxon>Schleiferilactobacillus</taxon>
    </lineage>
</organism>
<feature type="domain" description="Transposase IS4-like" evidence="1">
    <location>
        <begin position="97"/>
        <end position="366"/>
    </location>
</feature>